<dbReference type="HOGENOM" id="CLU_2452615_0_0_4"/>
<gene>
    <name evidence="1" type="ordered locus">Rfer_3109</name>
</gene>
<dbReference type="AlphaFoldDB" id="Q21TT5"/>
<accession>Q21TT5</accession>
<reference evidence="2" key="1">
    <citation type="submission" date="2006-02" db="EMBL/GenBank/DDBJ databases">
        <title>Complete sequence of chromosome of Rhodoferax ferrireducens DSM 15236.</title>
        <authorList>
            <person name="Copeland A."/>
            <person name="Lucas S."/>
            <person name="Lapidus A."/>
            <person name="Barry K."/>
            <person name="Detter J.C."/>
            <person name="Glavina del Rio T."/>
            <person name="Hammon N."/>
            <person name="Israni S."/>
            <person name="Pitluck S."/>
            <person name="Brettin T."/>
            <person name="Bruce D."/>
            <person name="Han C."/>
            <person name="Tapia R."/>
            <person name="Gilna P."/>
            <person name="Kiss H."/>
            <person name="Schmutz J."/>
            <person name="Larimer F."/>
            <person name="Land M."/>
            <person name="Kyrpides N."/>
            <person name="Ivanova N."/>
            <person name="Richardson P."/>
        </authorList>
    </citation>
    <scope>NUCLEOTIDE SEQUENCE [LARGE SCALE GENOMIC DNA]</scope>
    <source>
        <strain evidence="2">ATCC BAA-621 / DSM 15236 / T118</strain>
    </source>
</reference>
<dbReference type="Proteomes" id="UP000008332">
    <property type="component" value="Chromosome"/>
</dbReference>
<name>Q21TT5_ALBFT</name>
<keyword evidence="2" id="KW-1185">Reference proteome</keyword>
<proteinExistence type="predicted"/>
<protein>
    <submittedName>
        <fullName evidence="1">Uncharacterized protein</fullName>
    </submittedName>
</protein>
<evidence type="ECO:0000313" key="2">
    <source>
        <dbReference type="Proteomes" id="UP000008332"/>
    </source>
</evidence>
<dbReference type="EMBL" id="CP000267">
    <property type="protein sequence ID" value="ABD70818.1"/>
    <property type="molecule type" value="Genomic_DNA"/>
</dbReference>
<dbReference type="RefSeq" id="WP_011465381.1">
    <property type="nucleotide sequence ID" value="NC_007908.1"/>
</dbReference>
<sequence length="89" mass="9300">MLRRSLRFTHLAAIVLGSVLVLLLGLLGLRWGQAQAQGVMSAPACQCSAPTSIASMSTQVVHCLCGGMSCVVSEHSGQGKNSNLMQCVK</sequence>
<organism evidence="1 2">
    <name type="scientific">Albidiferax ferrireducens (strain ATCC BAA-621 / DSM 15236 / T118)</name>
    <name type="common">Rhodoferax ferrireducens</name>
    <dbReference type="NCBI Taxonomy" id="338969"/>
    <lineage>
        <taxon>Bacteria</taxon>
        <taxon>Pseudomonadati</taxon>
        <taxon>Pseudomonadota</taxon>
        <taxon>Betaproteobacteria</taxon>
        <taxon>Burkholderiales</taxon>
        <taxon>Comamonadaceae</taxon>
        <taxon>Rhodoferax</taxon>
    </lineage>
</organism>
<evidence type="ECO:0000313" key="1">
    <source>
        <dbReference type="EMBL" id="ABD70818.1"/>
    </source>
</evidence>
<dbReference type="KEGG" id="rfr:Rfer_3109"/>